<reference evidence="1 2" key="2">
    <citation type="submission" date="2018-11" db="EMBL/GenBank/DDBJ databases">
        <authorList>
            <consortium name="Pathogen Informatics"/>
        </authorList>
    </citation>
    <scope>NUCLEOTIDE SEQUENCE [LARGE SCALE GENOMIC DNA]</scope>
    <source>
        <strain evidence="1">Dakar</strain>
        <strain evidence="2">Dakar, Senegal</strain>
    </source>
</reference>
<name>A0A183KS38_9TREM</name>
<sequence length="47" mass="5392">MEVDNNEPTAVATINESIVGKKRYFLRNVNTIPTRAHKLVRVTQRNP</sequence>
<evidence type="ECO:0000313" key="2">
    <source>
        <dbReference type="Proteomes" id="UP000279833"/>
    </source>
</evidence>
<dbReference type="WBParaSite" id="SCUD_0001787801-mRNA-1">
    <property type="protein sequence ID" value="SCUD_0001787801-mRNA-1"/>
    <property type="gene ID" value="SCUD_0001787801"/>
</dbReference>
<gene>
    <name evidence="1" type="ORF">SCUD_LOCUS17875</name>
</gene>
<dbReference type="Proteomes" id="UP000279833">
    <property type="component" value="Unassembled WGS sequence"/>
</dbReference>
<dbReference type="EMBL" id="UZAK01040332">
    <property type="protein sequence ID" value="VDP64434.1"/>
    <property type="molecule type" value="Genomic_DNA"/>
</dbReference>
<accession>A0A183KS38</accession>
<reference evidence="3" key="1">
    <citation type="submission" date="2016-06" db="UniProtKB">
        <authorList>
            <consortium name="WormBaseParasite"/>
        </authorList>
    </citation>
    <scope>IDENTIFICATION</scope>
</reference>
<proteinExistence type="predicted"/>
<dbReference type="AlphaFoldDB" id="A0A183KS38"/>
<organism evidence="3">
    <name type="scientific">Schistosoma curassoni</name>
    <dbReference type="NCBI Taxonomy" id="6186"/>
    <lineage>
        <taxon>Eukaryota</taxon>
        <taxon>Metazoa</taxon>
        <taxon>Spiralia</taxon>
        <taxon>Lophotrochozoa</taxon>
        <taxon>Platyhelminthes</taxon>
        <taxon>Trematoda</taxon>
        <taxon>Digenea</taxon>
        <taxon>Strigeidida</taxon>
        <taxon>Schistosomatoidea</taxon>
        <taxon>Schistosomatidae</taxon>
        <taxon>Schistosoma</taxon>
    </lineage>
</organism>
<evidence type="ECO:0000313" key="1">
    <source>
        <dbReference type="EMBL" id="VDP64434.1"/>
    </source>
</evidence>
<evidence type="ECO:0000313" key="3">
    <source>
        <dbReference type="WBParaSite" id="SCUD_0001787801-mRNA-1"/>
    </source>
</evidence>
<keyword evidence="2" id="KW-1185">Reference proteome</keyword>
<protein>
    <submittedName>
        <fullName evidence="3">MSP domain-containing protein</fullName>
    </submittedName>
</protein>